<gene>
    <name evidence="1" type="ORF">DES52_11371</name>
</gene>
<evidence type="ECO:0000313" key="1">
    <source>
        <dbReference type="EMBL" id="PYE52025.1"/>
    </source>
</evidence>
<dbReference type="GO" id="GO:0045892">
    <property type="term" value="P:negative regulation of DNA-templated transcription"/>
    <property type="evidence" value="ECO:0007669"/>
    <property type="project" value="InterPro"/>
</dbReference>
<name>A0A318S3L2_9DEIO</name>
<reference evidence="1 2" key="1">
    <citation type="submission" date="2018-06" db="EMBL/GenBank/DDBJ databases">
        <title>Genomic Encyclopedia of Type Strains, Phase IV (KMG-IV): sequencing the most valuable type-strain genomes for metagenomic binning, comparative biology and taxonomic classification.</title>
        <authorList>
            <person name="Goeker M."/>
        </authorList>
    </citation>
    <scope>NUCLEOTIDE SEQUENCE [LARGE SCALE GENOMIC DNA]</scope>
    <source>
        <strain evidence="1 2">DSM 18048</strain>
    </source>
</reference>
<dbReference type="PANTHER" id="PTHR35786:SF1">
    <property type="entry name" value="REDOX-SENSING TRANSCRIPTIONAL REPRESSOR REX 1"/>
    <property type="match status" value="1"/>
</dbReference>
<dbReference type="OrthoDB" id="1072676at2"/>
<proteinExistence type="predicted"/>
<protein>
    <submittedName>
        <fullName evidence="1">Uncharacterized protein</fullName>
    </submittedName>
</protein>
<evidence type="ECO:0000313" key="2">
    <source>
        <dbReference type="Proteomes" id="UP000248326"/>
    </source>
</evidence>
<dbReference type="RefSeq" id="WP_110887794.1">
    <property type="nucleotide sequence ID" value="NZ_QJSX01000013.1"/>
</dbReference>
<dbReference type="EMBL" id="QJSX01000013">
    <property type="protein sequence ID" value="PYE52025.1"/>
    <property type="molecule type" value="Genomic_DNA"/>
</dbReference>
<dbReference type="GO" id="GO:0051775">
    <property type="term" value="P:response to redox state"/>
    <property type="evidence" value="ECO:0007669"/>
    <property type="project" value="InterPro"/>
</dbReference>
<dbReference type="InterPro" id="IPR036390">
    <property type="entry name" value="WH_DNA-bd_sf"/>
</dbReference>
<dbReference type="PANTHER" id="PTHR35786">
    <property type="entry name" value="REDOX-SENSING TRANSCRIPTIONAL REPRESSOR REX"/>
    <property type="match status" value="1"/>
</dbReference>
<dbReference type="InterPro" id="IPR036388">
    <property type="entry name" value="WH-like_DNA-bd_sf"/>
</dbReference>
<accession>A0A318S3L2</accession>
<dbReference type="Gene3D" id="1.10.10.10">
    <property type="entry name" value="Winged helix-like DNA-binding domain superfamily/Winged helix DNA-binding domain"/>
    <property type="match status" value="1"/>
</dbReference>
<dbReference type="AlphaFoldDB" id="A0A318S3L2"/>
<sequence length="516" mass="56078">MTERDTFSSEPFPMIDFAVRVLRWLASRPPGARATSSEIAGELGVTDPSVVRQACAAWKVGGTKGSGYDLDTLRDTLSRGLLPDGPVRVSSDGLGAFETLLRRFVPSVFVAWSNAEDAEAHLVGQDAWDTLPAFLPVFALGVERSDARGSVTLADAVRLTQVTRVMTRGVPEPTAWRMRRLLDALNEATLPILSSTDVAALIDVPSHTLRKDLSLLELEAGVQGIGLYRTRLVEGLRATFGFANAAAEHVVVVPNSDLGRAWASEPPRAAFPLDARVRVAFHDENVPLRADGSLTVVSTDDVTLPFADDAVRLAFGPNTAWTDLAFDVTNAFLHFLVRVPRRASDTPASLPSPVRPSHMDLPLGDVAMDVPPSSPHLEVPPVTEPTVSPKAAAYLDFLSEEGFRPQLDQDGDVSFKFEGGHYVLFTRDPDPRFFHLLYPFFFEHDPDEDGPRVLATAMHVTKDVKVAKVYPAGGNDVSASVELFLPNADDFKAVLSQSLSALQYAVRQFRAAMQAN</sequence>
<comment type="caution">
    <text evidence="1">The sequence shown here is derived from an EMBL/GenBank/DDBJ whole genome shotgun (WGS) entry which is preliminary data.</text>
</comment>
<dbReference type="SUPFAM" id="SSF46785">
    <property type="entry name" value="Winged helix' DNA-binding domain"/>
    <property type="match status" value="1"/>
</dbReference>
<keyword evidence="2" id="KW-1185">Reference proteome</keyword>
<dbReference type="InterPro" id="IPR022876">
    <property type="entry name" value="Tscrpt_rep_Rex"/>
</dbReference>
<organism evidence="1 2">
    <name type="scientific">Deinococcus yavapaiensis KR-236</name>
    <dbReference type="NCBI Taxonomy" id="694435"/>
    <lineage>
        <taxon>Bacteria</taxon>
        <taxon>Thermotogati</taxon>
        <taxon>Deinococcota</taxon>
        <taxon>Deinococci</taxon>
        <taxon>Deinococcales</taxon>
        <taxon>Deinococcaceae</taxon>
        <taxon>Deinococcus</taxon>
    </lineage>
</organism>
<dbReference type="Proteomes" id="UP000248326">
    <property type="component" value="Unassembled WGS sequence"/>
</dbReference>